<feature type="compositionally biased region" description="Basic and acidic residues" evidence="2">
    <location>
        <begin position="200"/>
        <end position="223"/>
    </location>
</feature>
<dbReference type="FunCoup" id="A0A078B2P3">
    <property type="interactions" value="350"/>
</dbReference>
<dbReference type="InterPro" id="IPR052289">
    <property type="entry name" value="Calcyclin-binding_UBL-bridge"/>
</dbReference>
<dbReference type="InterPro" id="IPR007699">
    <property type="entry name" value="SGS_dom"/>
</dbReference>
<organism evidence="4 5">
    <name type="scientific">Stylonychia lemnae</name>
    <name type="common">Ciliate</name>
    <dbReference type="NCBI Taxonomy" id="5949"/>
    <lineage>
        <taxon>Eukaryota</taxon>
        <taxon>Sar</taxon>
        <taxon>Alveolata</taxon>
        <taxon>Ciliophora</taxon>
        <taxon>Intramacronucleata</taxon>
        <taxon>Spirotrichea</taxon>
        <taxon>Stichotrichia</taxon>
        <taxon>Sporadotrichida</taxon>
        <taxon>Oxytrichidae</taxon>
        <taxon>Stylonychinae</taxon>
        <taxon>Stylonychia</taxon>
    </lineage>
</organism>
<dbReference type="PROSITE" id="PS51048">
    <property type="entry name" value="SGS"/>
    <property type="match status" value="1"/>
</dbReference>
<gene>
    <name evidence="4" type="primary">Contig15059.g16047</name>
    <name evidence="4" type="ORF">STYLEM_16597</name>
</gene>
<feature type="coiled-coil region" evidence="1">
    <location>
        <begin position="7"/>
        <end position="67"/>
    </location>
</feature>
<dbReference type="InParanoid" id="A0A078B2P3"/>
<accession>A0A078B2P3</accession>
<feature type="domain" description="SGS" evidence="3">
    <location>
        <begin position="143"/>
        <end position="223"/>
    </location>
</feature>
<feature type="region of interest" description="Disordered" evidence="2">
    <location>
        <begin position="165"/>
        <end position="223"/>
    </location>
</feature>
<sequence>MEYSRDIENIQKDLEDLNTLLLIANRDFSKKLLEKEIKHLLCLESVIDAEQNLLKQISTEVVEKQDKGEQEETKDYIKKDYLIYSMLTRMYVTQDLKGIGEHEKKNIDCEFTDNSIDLRILSFNGKNFRLNIQPLNSFIDPASCKMKKNKAKLWDDVKEKKSLVGDSSVKKKNKGDGGESKDPGNSLMNMMKELYQSGDDQMKRTIAESWEKAQKEKGAKLEL</sequence>
<dbReference type="InterPro" id="IPR008978">
    <property type="entry name" value="HSP20-like_chaperone"/>
</dbReference>
<keyword evidence="5" id="KW-1185">Reference proteome</keyword>
<dbReference type="OrthoDB" id="164025at2759"/>
<evidence type="ECO:0000259" key="3">
    <source>
        <dbReference type="PROSITE" id="PS51048"/>
    </source>
</evidence>
<dbReference type="Gene3D" id="2.60.40.790">
    <property type="match status" value="1"/>
</dbReference>
<dbReference type="AlphaFoldDB" id="A0A078B2P3"/>
<evidence type="ECO:0000313" key="5">
    <source>
        <dbReference type="Proteomes" id="UP000039865"/>
    </source>
</evidence>
<dbReference type="PANTHER" id="PTHR13164">
    <property type="entry name" value="CALICYLIN BINDING PROTEIN"/>
    <property type="match status" value="1"/>
</dbReference>
<evidence type="ECO:0000256" key="1">
    <source>
        <dbReference type="SAM" id="Coils"/>
    </source>
</evidence>
<dbReference type="Proteomes" id="UP000039865">
    <property type="component" value="Unassembled WGS sequence"/>
</dbReference>
<evidence type="ECO:0000313" key="4">
    <source>
        <dbReference type="EMBL" id="CDW87492.1"/>
    </source>
</evidence>
<protein>
    <recommendedName>
        <fullName evidence="3">SGS domain-containing protein</fullName>
    </recommendedName>
</protein>
<keyword evidence="1" id="KW-0175">Coiled coil</keyword>
<evidence type="ECO:0000256" key="2">
    <source>
        <dbReference type="SAM" id="MobiDB-lite"/>
    </source>
</evidence>
<name>A0A078B2P3_STYLE</name>
<dbReference type="EMBL" id="CCKQ01015664">
    <property type="protein sequence ID" value="CDW87492.1"/>
    <property type="molecule type" value="Genomic_DNA"/>
</dbReference>
<dbReference type="GO" id="GO:0005634">
    <property type="term" value="C:nucleus"/>
    <property type="evidence" value="ECO:0007669"/>
    <property type="project" value="TreeGrafter"/>
</dbReference>
<dbReference type="PANTHER" id="PTHR13164:SF3">
    <property type="entry name" value="CALCYCLIN-BINDING PROTEIN"/>
    <property type="match status" value="1"/>
</dbReference>
<proteinExistence type="predicted"/>
<reference evidence="4 5" key="1">
    <citation type="submission" date="2014-06" db="EMBL/GenBank/DDBJ databases">
        <authorList>
            <person name="Swart Estienne"/>
        </authorList>
    </citation>
    <scope>NUCLEOTIDE SEQUENCE [LARGE SCALE GENOMIC DNA]</scope>
    <source>
        <strain evidence="4 5">130c</strain>
    </source>
</reference>
<dbReference type="SUPFAM" id="SSF49764">
    <property type="entry name" value="HSP20-like chaperones"/>
    <property type="match status" value="1"/>
</dbReference>